<feature type="transmembrane region" description="Helical" evidence="6">
    <location>
        <begin position="522"/>
        <end position="542"/>
    </location>
</feature>
<feature type="transmembrane region" description="Helical" evidence="6">
    <location>
        <begin position="428"/>
        <end position="448"/>
    </location>
</feature>
<dbReference type="OMA" id="WVFWIMM"/>
<dbReference type="Gene3D" id="1.20.1250.20">
    <property type="entry name" value="MFS general substrate transporter like domains"/>
    <property type="match status" value="1"/>
</dbReference>
<dbReference type="PANTHER" id="PTHR23502:SF74">
    <property type="entry name" value="MAJOR FACILITATOR SUPERFAMILY (MFS) PROFILE DOMAIN-CONTAINING PROTEIN"/>
    <property type="match status" value="1"/>
</dbReference>
<dbReference type="Proteomes" id="UP000219338">
    <property type="component" value="Unassembled WGS sequence"/>
</dbReference>
<dbReference type="InterPro" id="IPR011701">
    <property type="entry name" value="MFS"/>
</dbReference>
<gene>
    <name evidence="8" type="ORF">ARMOST_12316</name>
</gene>
<dbReference type="EMBL" id="FUEG01000010">
    <property type="protein sequence ID" value="SJL08941.1"/>
    <property type="molecule type" value="Genomic_DNA"/>
</dbReference>
<dbReference type="SUPFAM" id="SSF103473">
    <property type="entry name" value="MFS general substrate transporter"/>
    <property type="match status" value="1"/>
</dbReference>
<feature type="transmembrane region" description="Helical" evidence="6">
    <location>
        <begin position="349"/>
        <end position="368"/>
    </location>
</feature>
<dbReference type="OrthoDB" id="9986881at2759"/>
<proteinExistence type="predicted"/>
<organism evidence="8 9">
    <name type="scientific">Armillaria ostoyae</name>
    <name type="common">Armillaria root rot fungus</name>
    <dbReference type="NCBI Taxonomy" id="47428"/>
    <lineage>
        <taxon>Eukaryota</taxon>
        <taxon>Fungi</taxon>
        <taxon>Dikarya</taxon>
        <taxon>Basidiomycota</taxon>
        <taxon>Agaricomycotina</taxon>
        <taxon>Agaricomycetes</taxon>
        <taxon>Agaricomycetidae</taxon>
        <taxon>Agaricales</taxon>
        <taxon>Marasmiineae</taxon>
        <taxon>Physalacriaceae</taxon>
        <taxon>Armillaria</taxon>
    </lineage>
</organism>
<evidence type="ECO:0000256" key="2">
    <source>
        <dbReference type="ARBA" id="ARBA00022692"/>
    </source>
</evidence>
<feature type="transmembrane region" description="Helical" evidence="6">
    <location>
        <begin position="485"/>
        <end position="510"/>
    </location>
</feature>
<keyword evidence="2 6" id="KW-0812">Transmembrane</keyword>
<evidence type="ECO:0000313" key="8">
    <source>
        <dbReference type="EMBL" id="SJL08941.1"/>
    </source>
</evidence>
<dbReference type="GO" id="GO:0022857">
    <property type="term" value="F:transmembrane transporter activity"/>
    <property type="evidence" value="ECO:0007669"/>
    <property type="project" value="InterPro"/>
</dbReference>
<dbReference type="GO" id="GO:0005886">
    <property type="term" value="C:plasma membrane"/>
    <property type="evidence" value="ECO:0007669"/>
    <property type="project" value="TreeGrafter"/>
</dbReference>
<feature type="region of interest" description="Disordered" evidence="5">
    <location>
        <begin position="1"/>
        <end position="26"/>
    </location>
</feature>
<feature type="transmembrane region" description="Helical" evidence="6">
    <location>
        <begin position="271"/>
        <end position="291"/>
    </location>
</feature>
<evidence type="ECO:0000259" key="7">
    <source>
        <dbReference type="PROSITE" id="PS50850"/>
    </source>
</evidence>
<feature type="transmembrane region" description="Helical" evidence="6">
    <location>
        <begin position="388"/>
        <end position="407"/>
    </location>
</feature>
<dbReference type="Pfam" id="PF07690">
    <property type="entry name" value="MFS_1"/>
    <property type="match status" value="1"/>
</dbReference>
<feature type="transmembrane region" description="Helical" evidence="6">
    <location>
        <begin position="454"/>
        <end position="478"/>
    </location>
</feature>
<protein>
    <submittedName>
        <fullName evidence="8">Related to mfs-multidrug-resistance transporter</fullName>
    </submittedName>
</protein>
<sequence length="577" mass="63639">MTGSIMTPTPRSSVTALETTLPPHSPQIRSVSLEHEIAVDEHRIEKYGANDPQEPKPKNDSSIFDTKPLDPNMVTWTDANDQLNPQNWSERKKWAITGLCILLALNVCVIFIKGGSAFLTLPFSRSSTFSSSAPTSLTSGIIAAFDINTETAYALVTVFLLGYMVGPVLWGPGSELYGRRPVMLGTMTVYTLFHLGQALAQNIQTLMICRFFGGFFAVGPLTVNGGIIADVWPALGRGPATSLFSASVFMGPVLGPIVGGFIATSPVSWRWVFWVMMIFAGICTILGFVFLPETYAPVLLLERAKNLRKDNPEKNADLYAEHEKQDWSVRGVLHRTLYRPFQMLLMEPILVLVTIYLSIVYGVLYALFEAIPVIFVETRGFTIWQNGLIFIGVGIGTSLGSLINHLCSRHYPELVPRWKGFPPPEERLYGAMIAGPCLVIGAFWLGWTGQYASIPWYVPAISTIFIGAGINLIFMSFLSYLVDTYLMYAASAFAANTIIRSLVAAAFPLFTVQMYHNLGINWASTLVGLIALVLAPSPFLFYKFGAQIRSRSKFAPCIDLKIAKQLEIEDRRGAKAV</sequence>
<dbReference type="InterPro" id="IPR036259">
    <property type="entry name" value="MFS_trans_sf"/>
</dbReference>
<accession>A0A284RJI5</accession>
<feature type="transmembrane region" description="Helical" evidence="6">
    <location>
        <begin position="182"/>
        <end position="200"/>
    </location>
</feature>
<feature type="transmembrane region" description="Helical" evidence="6">
    <location>
        <begin position="152"/>
        <end position="170"/>
    </location>
</feature>
<evidence type="ECO:0000313" key="9">
    <source>
        <dbReference type="Proteomes" id="UP000219338"/>
    </source>
</evidence>
<dbReference type="AlphaFoldDB" id="A0A284RJI5"/>
<feature type="transmembrane region" description="Helical" evidence="6">
    <location>
        <begin position="244"/>
        <end position="265"/>
    </location>
</feature>
<dbReference type="STRING" id="47428.A0A284RJI5"/>
<dbReference type="InterPro" id="IPR020846">
    <property type="entry name" value="MFS_dom"/>
</dbReference>
<comment type="subcellular location">
    <subcellularLocation>
        <location evidence="1">Membrane</location>
        <topology evidence="1">Multi-pass membrane protein</topology>
    </subcellularLocation>
</comment>
<evidence type="ECO:0000256" key="4">
    <source>
        <dbReference type="ARBA" id="ARBA00023136"/>
    </source>
</evidence>
<dbReference type="CDD" id="cd17323">
    <property type="entry name" value="MFS_Tpo1_MDR_like"/>
    <property type="match status" value="1"/>
</dbReference>
<dbReference type="PANTHER" id="PTHR23502">
    <property type="entry name" value="MAJOR FACILITATOR SUPERFAMILY"/>
    <property type="match status" value="1"/>
</dbReference>
<feature type="transmembrane region" description="Helical" evidence="6">
    <location>
        <begin position="212"/>
        <end position="232"/>
    </location>
</feature>
<feature type="domain" description="Major facilitator superfamily (MFS) profile" evidence="7">
    <location>
        <begin position="102"/>
        <end position="549"/>
    </location>
</feature>
<evidence type="ECO:0000256" key="3">
    <source>
        <dbReference type="ARBA" id="ARBA00022989"/>
    </source>
</evidence>
<name>A0A284RJI5_ARMOS</name>
<feature type="compositionally biased region" description="Polar residues" evidence="5">
    <location>
        <begin position="1"/>
        <end position="18"/>
    </location>
</feature>
<reference evidence="9" key="1">
    <citation type="journal article" date="2017" name="Nat. Ecol. Evol.">
        <title>Genome expansion and lineage-specific genetic innovations in the forest pathogenic fungi Armillaria.</title>
        <authorList>
            <person name="Sipos G."/>
            <person name="Prasanna A.N."/>
            <person name="Walter M.C."/>
            <person name="O'Connor E."/>
            <person name="Balint B."/>
            <person name="Krizsan K."/>
            <person name="Kiss B."/>
            <person name="Hess J."/>
            <person name="Varga T."/>
            <person name="Slot J."/>
            <person name="Riley R."/>
            <person name="Boka B."/>
            <person name="Rigling D."/>
            <person name="Barry K."/>
            <person name="Lee J."/>
            <person name="Mihaltcheva S."/>
            <person name="LaButti K."/>
            <person name="Lipzen A."/>
            <person name="Waldron R."/>
            <person name="Moloney N.M."/>
            <person name="Sperisen C."/>
            <person name="Kredics L."/>
            <person name="Vagvoelgyi C."/>
            <person name="Patrignani A."/>
            <person name="Fitzpatrick D."/>
            <person name="Nagy I."/>
            <person name="Doyle S."/>
            <person name="Anderson J.B."/>
            <person name="Grigoriev I.V."/>
            <person name="Gueldener U."/>
            <person name="Muensterkoetter M."/>
            <person name="Nagy L.G."/>
        </authorList>
    </citation>
    <scope>NUCLEOTIDE SEQUENCE [LARGE SCALE GENOMIC DNA]</scope>
    <source>
        <strain evidence="9">C18/9</strain>
    </source>
</reference>
<keyword evidence="9" id="KW-1185">Reference proteome</keyword>
<evidence type="ECO:0000256" key="5">
    <source>
        <dbReference type="SAM" id="MobiDB-lite"/>
    </source>
</evidence>
<evidence type="ECO:0000256" key="1">
    <source>
        <dbReference type="ARBA" id="ARBA00004141"/>
    </source>
</evidence>
<feature type="transmembrane region" description="Helical" evidence="6">
    <location>
        <begin position="94"/>
        <end position="112"/>
    </location>
</feature>
<evidence type="ECO:0000256" key="6">
    <source>
        <dbReference type="SAM" id="Phobius"/>
    </source>
</evidence>
<dbReference type="PROSITE" id="PS50850">
    <property type="entry name" value="MFS"/>
    <property type="match status" value="1"/>
</dbReference>
<keyword evidence="4 6" id="KW-0472">Membrane</keyword>
<keyword evidence="3 6" id="KW-1133">Transmembrane helix</keyword>
<dbReference type="FunFam" id="1.20.1250.20:FF:000011">
    <property type="entry name" value="MFS multidrug transporter, putative"/>
    <property type="match status" value="1"/>
</dbReference>